<feature type="domain" description="Major facilitator superfamily (MFS) profile" evidence="5">
    <location>
        <begin position="4"/>
        <end position="196"/>
    </location>
</feature>
<evidence type="ECO:0000256" key="3">
    <source>
        <dbReference type="ARBA" id="ARBA00023136"/>
    </source>
</evidence>
<protein>
    <recommendedName>
        <fullName evidence="5">Major facilitator superfamily (MFS) profile domain-containing protein</fullName>
    </recommendedName>
</protein>
<keyword evidence="1 4" id="KW-0812">Transmembrane</keyword>
<feature type="transmembrane region" description="Helical" evidence="4">
    <location>
        <begin position="74"/>
        <end position="94"/>
    </location>
</feature>
<organism evidence="6 7">
    <name type="scientific">Candidatus Magasanikbacteria bacterium RIFOXYA2_FULL_44_8</name>
    <dbReference type="NCBI Taxonomy" id="1798696"/>
    <lineage>
        <taxon>Bacteria</taxon>
        <taxon>Candidatus Magasanikiibacteriota</taxon>
    </lineage>
</organism>
<gene>
    <name evidence="6" type="ORF">A2261_01835</name>
</gene>
<dbReference type="Pfam" id="PF07690">
    <property type="entry name" value="MFS_1"/>
    <property type="match status" value="1"/>
</dbReference>
<evidence type="ECO:0000256" key="2">
    <source>
        <dbReference type="ARBA" id="ARBA00022989"/>
    </source>
</evidence>
<feature type="transmembrane region" description="Helical" evidence="4">
    <location>
        <begin position="100"/>
        <end position="123"/>
    </location>
</feature>
<reference evidence="6 7" key="1">
    <citation type="journal article" date="2016" name="Nat. Commun.">
        <title>Thousands of microbial genomes shed light on interconnected biogeochemical processes in an aquifer system.</title>
        <authorList>
            <person name="Anantharaman K."/>
            <person name="Brown C.T."/>
            <person name="Hug L.A."/>
            <person name="Sharon I."/>
            <person name="Castelle C.J."/>
            <person name="Probst A.J."/>
            <person name="Thomas B.C."/>
            <person name="Singh A."/>
            <person name="Wilkins M.J."/>
            <person name="Karaoz U."/>
            <person name="Brodie E.L."/>
            <person name="Williams K.H."/>
            <person name="Hubbard S.S."/>
            <person name="Banfield J.F."/>
        </authorList>
    </citation>
    <scope>NUCLEOTIDE SEQUENCE [LARGE SCALE GENOMIC DNA]</scope>
</reference>
<keyword evidence="2 4" id="KW-1133">Transmembrane helix</keyword>
<dbReference type="PANTHER" id="PTHR23526">
    <property type="entry name" value="INTEGRAL MEMBRANE TRANSPORT PROTEIN-RELATED"/>
    <property type="match status" value="1"/>
</dbReference>
<dbReference type="AlphaFoldDB" id="A0A1F6NM49"/>
<dbReference type="SUPFAM" id="SSF103473">
    <property type="entry name" value="MFS general substrate transporter"/>
    <property type="match status" value="1"/>
</dbReference>
<dbReference type="Proteomes" id="UP000177803">
    <property type="component" value="Unassembled WGS sequence"/>
</dbReference>
<feature type="transmembrane region" description="Helical" evidence="4">
    <location>
        <begin position="162"/>
        <end position="184"/>
    </location>
</feature>
<dbReference type="GO" id="GO:0022857">
    <property type="term" value="F:transmembrane transporter activity"/>
    <property type="evidence" value="ECO:0007669"/>
    <property type="project" value="InterPro"/>
</dbReference>
<keyword evidence="3 4" id="KW-0472">Membrane</keyword>
<feature type="transmembrane region" description="Helical" evidence="4">
    <location>
        <begin position="135"/>
        <end position="156"/>
    </location>
</feature>
<dbReference type="Gene3D" id="1.20.1250.20">
    <property type="entry name" value="MFS general substrate transporter like domains"/>
    <property type="match status" value="1"/>
</dbReference>
<dbReference type="EMBL" id="MFQR01000004">
    <property type="protein sequence ID" value="OGH84714.1"/>
    <property type="molecule type" value="Genomic_DNA"/>
</dbReference>
<proteinExistence type="predicted"/>
<feature type="transmembrane region" description="Helical" evidence="4">
    <location>
        <begin position="37"/>
        <end position="62"/>
    </location>
</feature>
<dbReference type="InterPro" id="IPR011701">
    <property type="entry name" value="MFS"/>
</dbReference>
<dbReference type="PROSITE" id="PS50850">
    <property type="entry name" value="MFS"/>
    <property type="match status" value="1"/>
</dbReference>
<dbReference type="InterPro" id="IPR036259">
    <property type="entry name" value="MFS_trans_sf"/>
</dbReference>
<dbReference type="PANTHER" id="PTHR23526:SF2">
    <property type="entry name" value="MAJOR FACILITATOR SUPERFAMILY (MFS) PROFILE DOMAIN-CONTAINING PROTEIN"/>
    <property type="match status" value="1"/>
</dbReference>
<evidence type="ECO:0000313" key="7">
    <source>
        <dbReference type="Proteomes" id="UP000177803"/>
    </source>
</evidence>
<dbReference type="InterPro" id="IPR020846">
    <property type="entry name" value="MFS_dom"/>
</dbReference>
<feature type="transmembrane region" description="Helical" evidence="4">
    <location>
        <begin position="7"/>
        <end position="31"/>
    </location>
</feature>
<evidence type="ECO:0000256" key="4">
    <source>
        <dbReference type="SAM" id="Phobius"/>
    </source>
</evidence>
<evidence type="ECO:0000259" key="5">
    <source>
        <dbReference type="PROSITE" id="PS50850"/>
    </source>
</evidence>
<sequence length="196" mass="21661">MHKILRALILSDLFLLGGFGLIQPIFAVFMIDKISGTTVLAIGVATAIQLLTKAVFQIIVGRWTDEEPGNKRELLTLFVGSLMMSAVPFGYVFATNLNHIYVLQFVYGLGSALAFPGWMVIFQRYTRAEKTGYEWSVYNTIISLGTAAAAFLGAYMADLYSFAHLFVGVGVLSLVGTSFIIHVFKHEFTRAHHEAK</sequence>
<evidence type="ECO:0000256" key="1">
    <source>
        <dbReference type="ARBA" id="ARBA00022692"/>
    </source>
</evidence>
<evidence type="ECO:0000313" key="6">
    <source>
        <dbReference type="EMBL" id="OGH84714.1"/>
    </source>
</evidence>
<accession>A0A1F6NM49</accession>
<dbReference type="InterPro" id="IPR052528">
    <property type="entry name" value="Sugar_transport-like"/>
</dbReference>
<name>A0A1F6NM49_9BACT</name>
<comment type="caution">
    <text evidence="6">The sequence shown here is derived from an EMBL/GenBank/DDBJ whole genome shotgun (WGS) entry which is preliminary data.</text>
</comment>